<evidence type="ECO:0000256" key="5">
    <source>
        <dbReference type="SAM" id="MobiDB-lite"/>
    </source>
</evidence>
<evidence type="ECO:0000256" key="4">
    <source>
        <dbReference type="SAM" id="Coils"/>
    </source>
</evidence>
<dbReference type="PROSITE" id="PS50893">
    <property type="entry name" value="ABC_TRANSPORTER_2"/>
    <property type="match status" value="2"/>
</dbReference>
<dbReference type="Gene3D" id="3.40.50.300">
    <property type="entry name" value="P-loop containing nucleotide triphosphate hydrolases"/>
    <property type="match status" value="2"/>
</dbReference>
<keyword evidence="2" id="KW-0547">Nucleotide-binding</keyword>
<feature type="coiled-coil region" evidence="4">
    <location>
        <begin position="1119"/>
        <end position="1146"/>
    </location>
</feature>
<evidence type="ECO:0000313" key="7">
    <source>
        <dbReference type="EMBL" id="PSN75479.1"/>
    </source>
</evidence>
<dbReference type="SMART" id="SM00382">
    <property type="entry name" value="AAA"/>
    <property type="match status" value="2"/>
</dbReference>
<evidence type="ECO:0000259" key="6">
    <source>
        <dbReference type="PROSITE" id="PS50893"/>
    </source>
</evidence>
<feature type="compositionally biased region" description="Polar residues" evidence="5">
    <location>
        <begin position="782"/>
        <end position="810"/>
    </location>
</feature>
<feature type="compositionally biased region" description="Polar residues" evidence="5">
    <location>
        <begin position="1214"/>
        <end position="1238"/>
    </location>
</feature>
<dbReference type="InterPro" id="IPR017871">
    <property type="entry name" value="ABC_transporter-like_CS"/>
</dbReference>
<feature type="region of interest" description="Disordered" evidence="5">
    <location>
        <begin position="863"/>
        <end position="939"/>
    </location>
</feature>
<feature type="region of interest" description="Disordered" evidence="5">
    <location>
        <begin position="1198"/>
        <end position="1269"/>
    </location>
</feature>
<feature type="domain" description="ABC transporter" evidence="6">
    <location>
        <begin position="458"/>
        <end position="707"/>
    </location>
</feature>
<feature type="region of interest" description="Disordered" evidence="5">
    <location>
        <begin position="1362"/>
        <end position="1393"/>
    </location>
</feature>
<dbReference type="PANTHER" id="PTHR19211">
    <property type="entry name" value="ATP-BINDING TRANSPORT PROTEIN-RELATED"/>
    <property type="match status" value="1"/>
</dbReference>
<feature type="compositionally biased region" description="Acidic residues" evidence="5">
    <location>
        <begin position="1260"/>
        <end position="1269"/>
    </location>
</feature>
<proteinExistence type="predicted"/>
<evidence type="ECO:0000313" key="8">
    <source>
        <dbReference type="Proteomes" id="UP000240883"/>
    </source>
</evidence>
<dbReference type="InterPro" id="IPR003593">
    <property type="entry name" value="AAA+_ATPase"/>
</dbReference>
<name>A0A2T2PCS5_CORCC</name>
<feature type="compositionally biased region" description="Basic and acidic residues" evidence="5">
    <location>
        <begin position="910"/>
        <end position="923"/>
    </location>
</feature>
<dbReference type="InterPro" id="IPR027417">
    <property type="entry name" value="P-loop_NTPase"/>
</dbReference>
<dbReference type="PROSITE" id="PS00211">
    <property type="entry name" value="ABC_TRANSPORTER_1"/>
    <property type="match status" value="1"/>
</dbReference>
<dbReference type="OrthoDB" id="2110130at2759"/>
<feature type="compositionally biased region" description="Polar residues" evidence="5">
    <location>
        <begin position="1247"/>
        <end position="1256"/>
    </location>
</feature>
<organism evidence="7 8">
    <name type="scientific">Corynespora cassiicola Philippines</name>
    <dbReference type="NCBI Taxonomy" id="1448308"/>
    <lineage>
        <taxon>Eukaryota</taxon>
        <taxon>Fungi</taxon>
        <taxon>Dikarya</taxon>
        <taxon>Ascomycota</taxon>
        <taxon>Pezizomycotina</taxon>
        <taxon>Dothideomycetes</taxon>
        <taxon>Pleosporomycetidae</taxon>
        <taxon>Pleosporales</taxon>
        <taxon>Corynesporascaceae</taxon>
        <taxon>Corynespora</taxon>
    </lineage>
</organism>
<dbReference type="Pfam" id="PF12848">
    <property type="entry name" value="ABC_tran_Xtn"/>
    <property type="match status" value="1"/>
</dbReference>
<dbReference type="GO" id="GO:0016887">
    <property type="term" value="F:ATP hydrolysis activity"/>
    <property type="evidence" value="ECO:0007669"/>
    <property type="project" value="InterPro"/>
</dbReference>
<dbReference type="CDD" id="cd03221">
    <property type="entry name" value="ABCF_EF-3"/>
    <property type="match status" value="1"/>
</dbReference>
<dbReference type="Pfam" id="PF00005">
    <property type="entry name" value="ABC_tran"/>
    <property type="match status" value="2"/>
</dbReference>
<evidence type="ECO:0000256" key="1">
    <source>
        <dbReference type="ARBA" id="ARBA00022737"/>
    </source>
</evidence>
<dbReference type="InterPro" id="IPR050611">
    <property type="entry name" value="ABCF"/>
</dbReference>
<dbReference type="Proteomes" id="UP000240883">
    <property type="component" value="Unassembled WGS sequence"/>
</dbReference>
<dbReference type="STRING" id="1448308.A0A2T2PCS5"/>
<feature type="region of interest" description="Disordered" evidence="5">
    <location>
        <begin position="381"/>
        <end position="402"/>
    </location>
</feature>
<keyword evidence="4" id="KW-0175">Coiled coil</keyword>
<evidence type="ECO:0000256" key="2">
    <source>
        <dbReference type="ARBA" id="ARBA00022741"/>
    </source>
</evidence>
<feature type="region of interest" description="Disordered" evidence="5">
    <location>
        <begin position="1066"/>
        <end position="1085"/>
    </location>
</feature>
<keyword evidence="3" id="KW-0067">ATP-binding</keyword>
<feature type="coiled-coil region" evidence="4">
    <location>
        <begin position="191"/>
        <end position="218"/>
    </location>
</feature>
<evidence type="ECO:0000256" key="3">
    <source>
        <dbReference type="ARBA" id="ARBA00022840"/>
    </source>
</evidence>
<accession>A0A2T2PCS5</accession>
<dbReference type="GO" id="GO:0005524">
    <property type="term" value="F:ATP binding"/>
    <property type="evidence" value="ECO:0007669"/>
    <property type="project" value="UniProtKB-KW"/>
</dbReference>
<feature type="compositionally biased region" description="Low complexity" evidence="5">
    <location>
        <begin position="1374"/>
        <end position="1383"/>
    </location>
</feature>
<dbReference type="EMBL" id="KZ678128">
    <property type="protein sequence ID" value="PSN75479.1"/>
    <property type="molecule type" value="Genomic_DNA"/>
</dbReference>
<feature type="region of interest" description="Disordered" evidence="5">
    <location>
        <begin position="782"/>
        <end position="818"/>
    </location>
</feature>
<keyword evidence="1" id="KW-0677">Repeat</keyword>
<feature type="domain" description="ABC transporter" evidence="6">
    <location>
        <begin position="42"/>
        <end position="356"/>
    </location>
</feature>
<reference evidence="7 8" key="1">
    <citation type="journal article" date="2018" name="Front. Microbiol.">
        <title>Genome-Wide Analysis of Corynespora cassiicola Leaf Fall Disease Putative Effectors.</title>
        <authorList>
            <person name="Lopez D."/>
            <person name="Ribeiro S."/>
            <person name="Label P."/>
            <person name="Fumanal B."/>
            <person name="Venisse J.S."/>
            <person name="Kohler A."/>
            <person name="de Oliveira R.R."/>
            <person name="Labutti K."/>
            <person name="Lipzen A."/>
            <person name="Lail K."/>
            <person name="Bauer D."/>
            <person name="Ohm R.A."/>
            <person name="Barry K.W."/>
            <person name="Spatafora J."/>
            <person name="Grigoriev I.V."/>
            <person name="Martin F.M."/>
            <person name="Pujade-Renaud V."/>
        </authorList>
    </citation>
    <scope>NUCLEOTIDE SEQUENCE [LARGE SCALE GENOMIC DNA]</scope>
    <source>
        <strain evidence="7 8">Philippines</strain>
    </source>
</reference>
<feature type="compositionally biased region" description="Acidic residues" evidence="5">
    <location>
        <begin position="658"/>
        <end position="670"/>
    </location>
</feature>
<keyword evidence="7" id="KW-0378">Hydrolase</keyword>
<sequence>MVRKGKEATPVEEHPGGGHITVTAQQSRYALDAVDAPASKEIHIKDLSISVANRELLSHATLHLVESRHYVLVGRNGTGKSTLLTAIGDGLVPGIPWSTRILLLGQTRHESLEEEAGRLKLDEETVLQHVVRSDRVRERYIREAKLLGDAVENTTDPMAPVRAYRTIENERLAVKLKEAHRIAERRSGARGKLARKELIKLEERFEEAKKRLEQDESDIGPTQLSSETQGAADLLSSVQASLELMDAAAAEANARTDDRIDKPMTRCDLACALCQYADVLLLDEPTNFLDLPSIIWLQEYIRNLKGTTVLITTHDRDFGDAVAEELIVLRKQTLETFRGNLSLYERERHKKVRYWTKMKEAQDKQKKHMEKSVANNIKAAKDKGDDKKLKQAASRKKKLEDRMGVQVSAKGGRFKLNRDLGGYHLSNRAEIEIPDFDPPVKMSFPRQPPDLRFPGALVSLEKVCFAYPRRRKVPILTDIDLTIHPGARIGLAGLNGSGKTTLVSLVMGSGDDAAGGLVPTSGTITRHARAKFGRFSQQSVEQLTEIAVGNPRLTALSHLLEIGGGEMEEKDGRQILAGLGLQGQTASDVPLALLSGGQKVRVALAALLSPPPQLLVLDEVTTHLDADTILSLVVALREYDGALVVVTHDRFFMRQAEEEPASSDSDDDETGASAGSVYRITKGQLRRLEGGMEQYEEIAARTAAKLGKGTPRHRPGTALEPVAGLRAGRAPAALWSRRAPDAMIARGAWASGKSWLRNQSFRGSSSAKLEIIISSSTAIAPFNASKSLPPNESSMTDANSQTPRSNSDTQPLLKAPKDKNCPFCGQAFTSSSLGRHLDLYIRAKNPKPPDGVHIVDEIRKIRGGITRRQAKGSLKKDGSTPAPGKKHSIGGGEDSSALVDSPEADDDGLDVDKSRQSFKDVHWGHPSRALGTKTPEVRRDMSRQLQKADLDQRHRMSDEAETAKATEMALRELLKSVREANAKASGPGLFDFDPYTLNFPSLCLQILPAPSTLFSPTPFPTNESWSISPPGQKQLEALNRQVRERLLAHQRQKQINQAYPFGVQSNASSAANSPLPTPPLPDPDPQKLFHHIADAYQHWMNHSEKTRQEYWQVEILRAFARSTELRRESEMQLENARREIEYLKANRWTSGAADVSPINIHFGGSETVKELGKHGMDFRNWDYDRLIEKWKSVVRESKNNSSGLVAQKPLPTPVNRSFSMANLPTQPFSASSSAQSVKIESAPYSAPPTTNGTEPGSDQVDAEGEDDDAEVDLDATAVSEEDPMSAHGHTLPLQPTPIHPQMHAHIQSQVQAQAQAQAQAQVHTQMQQQQQQQQQHMQQQAMAMQHAQNQQAQAWAAARQHMNQSRNQHHHQHQQLSPHPQHMGSAGNSRRPSAVLLDHGMSTGGMLPMDGIEHQDQFLRMDMGLTSGFVGSNADGV</sequence>
<protein>
    <submittedName>
        <fullName evidence="7">P-loop containing nucleoside triphosphate hydrolase protein</fullName>
    </submittedName>
</protein>
<dbReference type="PANTHER" id="PTHR19211:SF135">
    <property type="entry name" value="ATPASE, PUTATIVE (AFU_ORTHOLOGUE AFUA_1G16440)-RELATED"/>
    <property type="match status" value="1"/>
</dbReference>
<keyword evidence="8" id="KW-1185">Reference proteome</keyword>
<dbReference type="InterPro" id="IPR032781">
    <property type="entry name" value="ABC_tran_Xtn"/>
</dbReference>
<feature type="region of interest" description="Disordered" evidence="5">
    <location>
        <begin position="1279"/>
        <end position="1298"/>
    </location>
</feature>
<feature type="region of interest" description="Disordered" evidence="5">
    <location>
        <begin position="657"/>
        <end position="676"/>
    </location>
</feature>
<gene>
    <name evidence="7" type="ORF">BS50DRAFT_596423</name>
</gene>
<dbReference type="InterPro" id="IPR003439">
    <property type="entry name" value="ABC_transporter-like_ATP-bd"/>
</dbReference>
<dbReference type="SUPFAM" id="SSF52540">
    <property type="entry name" value="P-loop containing nucleoside triphosphate hydrolases"/>
    <property type="match status" value="2"/>
</dbReference>